<reference evidence="6" key="4">
    <citation type="journal article" date="2015" name="G3 (Bethesda)">
        <title>Genome sequences of three phytopathogenic species of the Magnaporthaceae family of fungi.</title>
        <authorList>
            <person name="Okagaki L.H."/>
            <person name="Nunes C.C."/>
            <person name="Sailsbery J."/>
            <person name="Clay B."/>
            <person name="Brown D."/>
            <person name="John T."/>
            <person name="Oh Y."/>
            <person name="Young N."/>
            <person name="Fitzgerald M."/>
            <person name="Haas B.J."/>
            <person name="Zeng Q."/>
            <person name="Young S."/>
            <person name="Adiconis X."/>
            <person name="Fan L."/>
            <person name="Levin J.Z."/>
            <person name="Mitchell T.K."/>
            <person name="Okubara P.A."/>
            <person name="Farman M.L."/>
            <person name="Kohn L.M."/>
            <person name="Birren B."/>
            <person name="Ma L.-J."/>
            <person name="Dean R.A."/>
        </authorList>
    </citation>
    <scope>NUCLEOTIDE SEQUENCE</scope>
    <source>
        <strain evidence="6">R3-111a-1</strain>
    </source>
</reference>
<evidence type="ECO:0000256" key="2">
    <source>
        <dbReference type="ARBA" id="ARBA00022801"/>
    </source>
</evidence>
<dbReference type="RefSeq" id="XP_009227148.1">
    <property type="nucleotide sequence ID" value="XM_009228884.1"/>
</dbReference>
<dbReference type="OrthoDB" id="408631at2759"/>
<dbReference type="EMBL" id="GL385400">
    <property type="protein sequence ID" value="EJT71751.1"/>
    <property type="molecule type" value="Genomic_DNA"/>
</dbReference>
<reference evidence="7" key="1">
    <citation type="submission" date="2010-07" db="EMBL/GenBank/DDBJ databases">
        <title>The genome sequence of Gaeumannomyces graminis var. tritici strain R3-111a-1.</title>
        <authorList>
            <consortium name="The Broad Institute Genome Sequencing Platform"/>
            <person name="Ma L.-J."/>
            <person name="Dead R."/>
            <person name="Young S."/>
            <person name="Zeng Q."/>
            <person name="Koehrsen M."/>
            <person name="Alvarado L."/>
            <person name="Berlin A."/>
            <person name="Chapman S.B."/>
            <person name="Chen Z."/>
            <person name="Freedman E."/>
            <person name="Gellesch M."/>
            <person name="Goldberg J."/>
            <person name="Griggs A."/>
            <person name="Gujja S."/>
            <person name="Heilman E.R."/>
            <person name="Heiman D."/>
            <person name="Hepburn T."/>
            <person name="Howarth C."/>
            <person name="Jen D."/>
            <person name="Larson L."/>
            <person name="Mehta T."/>
            <person name="Neiman D."/>
            <person name="Pearson M."/>
            <person name="Roberts A."/>
            <person name="Saif S."/>
            <person name="Shea T."/>
            <person name="Shenoy N."/>
            <person name="Sisk P."/>
            <person name="Stolte C."/>
            <person name="Sykes S."/>
            <person name="Walk T."/>
            <person name="White J."/>
            <person name="Yandava C."/>
            <person name="Haas B."/>
            <person name="Nusbaum C."/>
            <person name="Birren B."/>
        </authorList>
    </citation>
    <scope>NUCLEOTIDE SEQUENCE [LARGE SCALE GENOMIC DNA]</scope>
    <source>
        <strain evidence="7">R3-111a-1</strain>
    </source>
</reference>
<evidence type="ECO:0000259" key="4">
    <source>
        <dbReference type="Pfam" id="PF00135"/>
    </source>
</evidence>
<evidence type="ECO:0000256" key="3">
    <source>
        <dbReference type="RuleBase" id="RU361235"/>
    </source>
</evidence>
<evidence type="ECO:0000313" key="6">
    <source>
        <dbReference type="EnsemblFungi" id="EJT71751"/>
    </source>
</evidence>
<comment type="similarity">
    <text evidence="1 3">Belongs to the type-B carboxylesterase/lipase family.</text>
</comment>
<feature type="chain" id="PRO_5015019905" description="Carboxylic ester hydrolase" evidence="3">
    <location>
        <begin position="22"/>
        <end position="569"/>
    </location>
</feature>
<sequence length="569" mass="60937">MARLAAVAGSLILAAAASAAALPRDAAPTVQLANGSYYGLHSSTYKQDIFMGVPFAQPPVGDLRLRQPQPLNSTWEGSRNATEYGYQCIGYGSDQWAQTGDNYVNEDCLTLNVVRPEGVVPGTNLPVAVWIHGGGYFMGGGSDPRYNTSFLVQQSVDMGTPIVAVTINYRLSGWGFLFSKELAAEGATNLGLRDQRLALHWIQENIGAFGGDKTKVTIFGESAGGNSVGTHLIAYGGRDDGLFRAAISQSGASSGLPGDASAQVWQPRYDALLAATGCSGSADSVACLRALPSAQLSAVFNSTLTTGWSFRPAVDGDLLQDLGTTQLAEGRFVKVPYLLGCNTDEGGSFGRRGINTDEDFLGMVRASAPHIDEVTAQTIAALYPDIPQIGVPSTLEGRPTGGLAAQLGKQWKRSAAYVGDYYMHIPRRIAAQAWAREKVPVYSYNFDVRVQGLPAWHGAGHFQEVVFVFNNVQGQGYGNVGANPMAGGPATFPRLANLMSRMWVSFVVNMDPNKAGIDIPAQWPVYSVDTPQNYVFDVNGTDIAHVERDLWRAEAIDYLSKRLGTIYGQ</sequence>
<gene>
    <name evidence="6" type="primary">20351463</name>
    <name evidence="5" type="ORF">GGTG_11005</name>
</gene>
<dbReference type="InterPro" id="IPR002018">
    <property type="entry name" value="CarbesteraseB"/>
</dbReference>
<proteinExistence type="inferred from homology"/>
<dbReference type="InterPro" id="IPR019826">
    <property type="entry name" value="Carboxylesterase_B_AS"/>
</dbReference>
<dbReference type="Gene3D" id="3.40.50.1820">
    <property type="entry name" value="alpha/beta hydrolase"/>
    <property type="match status" value="1"/>
</dbReference>
<name>J3PBY1_GAET3</name>
<dbReference type="PROSITE" id="PS00122">
    <property type="entry name" value="CARBOXYLESTERASE_B_1"/>
    <property type="match status" value="1"/>
</dbReference>
<dbReference type="PANTHER" id="PTHR43918">
    <property type="entry name" value="ACETYLCHOLINESTERASE"/>
    <property type="match status" value="1"/>
</dbReference>
<dbReference type="EnsemblFungi" id="EJT71751">
    <property type="protein sequence ID" value="EJT71751"/>
    <property type="gene ID" value="GGTG_11005"/>
</dbReference>
<dbReference type="HOGENOM" id="CLU_006586_10_6_1"/>
<evidence type="ECO:0000313" key="7">
    <source>
        <dbReference type="Proteomes" id="UP000006039"/>
    </source>
</evidence>
<evidence type="ECO:0000256" key="1">
    <source>
        <dbReference type="ARBA" id="ARBA00005964"/>
    </source>
</evidence>
<reference evidence="5" key="2">
    <citation type="submission" date="2010-07" db="EMBL/GenBank/DDBJ databases">
        <authorList>
            <consortium name="The Broad Institute Genome Sequencing Platform"/>
            <consortium name="Broad Institute Genome Sequencing Center for Infectious Disease"/>
            <person name="Ma L.-J."/>
            <person name="Dead R."/>
            <person name="Young S."/>
            <person name="Zeng Q."/>
            <person name="Koehrsen M."/>
            <person name="Alvarado L."/>
            <person name="Berlin A."/>
            <person name="Chapman S.B."/>
            <person name="Chen Z."/>
            <person name="Freedman E."/>
            <person name="Gellesch M."/>
            <person name="Goldberg J."/>
            <person name="Griggs A."/>
            <person name="Gujja S."/>
            <person name="Heilman E.R."/>
            <person name="Heiman D."/>
            <person name="Hepburn T."/>
            <person name="Howarth C."/>
            <person name="Jen D."/>
            <person name="Larson L."/>
            <person name="Mehta T."/>
            <person name="Neiman D."/>
            <person name="Pearson M."/>
            <person name="Roberts A."/>
            <person name="Saif S."/>
            <person name="Shea T."/>
            <person name="Shenoy N."/>
            <person name="Sisk P."/>
            <person name="Stolte C."/>
            <person name="Sykes S."/>
            <person name="Walk T."/>
            <person name="White J."/>
            <person name="Yandava C."/>
            <person name="Haas B."/>
            <person name="Nusbaum C."/>
            <person name="Birren B."/>
        </authorList>
    </citation>
    <scope>NUCLEOTIDE SEQUENCE</scope>
    <source>
        <strain evidence="5">R3-111a-1</strain>
    </source>
</reference>
<accession>J3PBY1</accession>
<dbReference type="PANTHER" id="PTHR43918:SF4">
    <property type="entry name" value="CARBOXYLIC ESTER HYDROLASE"/>
    <property type="match status" value="1"/>
</dbReference>
<dbReference type="ESTHER" id="gagt3-j3pby1">
    <property type="family name" value="Fungal_carboxylesterase_lipase"/>
</dbReference>
<dbReference type="Proteomes" id="UP000006039">
    <property type="component" value="Unassembled WGS sequence"/>
</dbReference>
<dbReference type="SUPFAM" id="SSF53474">
    <property type="entry name" value="alpha/beta-Hydrolases"/>
    <property type="match status" value="1"/>
</dbReference>
<reference evidence="5" key="3">
    <citation type="submission" date="2010-09" db="EMBL/GenBank/DDBJ databases">
        <title>Annotation of Gaeumannomyces graminis var. tritici R3-111a-1.</title>
        <authorList>
            <consortium name="The Broad Institute Genome Sequencing Platform"/>
            <person name="Ma L.-J."/>
            <person name="Dead R."/>
            <person name="Young S.K."/>
            <person name="Zeng Q."/>
            <person name="Gargeya S."/>
            <person name="Fitzgerald M."/>
            <person name="Haas B."/>
            <person name="Abouelleil A."/>
            <person name="Alvarado L."/>
            <person name="Arachchi H.M."/>
            <person name="Berlin A."/>
            <person name="Brown A."/>
            <person name="Chapman S.B."/>
            <person name="Chen Z."/>
            <person name="Dunbar C."/>
            <person name="Freedman E."/>
            <person name="Gearin G."/>
            <person name="Gellesch M."/>
            <person name="Goldberg J."/>
            <person name="Griggs A."/>
            <person name="Gujja S."/>
            <person name="Heiman D."/>
            <person name="Howarth C."/>
            <person name="Larson L."/>
            <person name="Lui A."/>
            <person name="MacDonald P.J.P."/>
            <person name="Mehta T."/>
            <person name="Montmayeur A."/>
            <person name="Murphy C."/>
            <person name="Neiman D."/>
            <person name="Pearson M."/>
            <person name="Priest M."/>
            <person name="Roberts A."/>
            <person name="Saif S."/>
            <person name="Shea T."/>
            <person name="Shenoy N."/>
            <person name="Sisk P."/>
            <person name="Stolte C."/>
            <person name="Sykes S."/>
            <person name="Yandava C."/>
            <person name="Wortman J."/>
            <person name="Nusbaum C."/>
            <person name="Birren B."/>
        </authorList>
    </citation>
    <scope>NUCLEOTIDE SEQUENCE</scope>
    <source>
        <strain evidence="5">R3-111a-1</strain>
    </source>
</reference>
<dbReference type="InterPro" id="IPR050654">
    <property type="entry name" value="AChE-related_enzymes"/>
</dbReference>
<protein>
    <recommendedName>
        <fullName evidence="3">Carboxylic ester hydrolase</fullName>
        <ecNumber evidence="3">3.1.1.-</ecNumber>
    </recommendedName>
</protein>
<dbReference type="GeneID" id="20351463"/>
<dbReference type="Pfam" id="PF00135">
    <property type="entry name" value="COesterase"/>
    <property type="match status" value="1"/>
</dbReference>
<dbReference type="AlphaFoldDB" id="J3PBY1"/>
<evidence type="ECO:0000313" key="5">
    <source>
        <dbReference type="EMBL" id="EJT71751.1"/>
    </source>
</evidence>
<dbReference type="GO" id="GO:0052689">
    <property type="term" value="F:carboxylic ester hydrolase activity"/>
    <property type="evidence" value="ECO:0007669"/>
    <property type="project" value="TreeGrafter"/>
</dbReference>
<keyword evidence="2 3" id="KW-0378">Hydrolase</keyword>
<dbReference type="eggNOG" id="KOG4389">
    <property type="taxonomic scope" value="Eukaryota"/>
</dbReference>
<feature type="domain" description="Carboxylesterase type B" evidence="4">
    <location>
        <begin position="28"/>
        <end position="534"/>
    </location>
</feature>
<keyword evidence="7" id="KW-1185">Reference proteome</keyword>
<keyword evidence="3" id="KW-0732">Signal</keyword>
<feature type="signal peptide" evidence="3">
    <location>
        <begin position="1"/>
        <end position="21"/>
    </location>
</feature>
<dbReference type="InterPro" id="IPR029058">
    <property type="entry name" value="AB_hydrolase_fold"/>
</dbReference>
<reference evidence="6" key="5">
    <citation type="submission" date="2018-04" db="UniProtKB">
        <authorList>
            <consortium name="EnsemblFungi"/>
        </authorList>
    </citation>
    <scope>IDENTIFICATION</scope>
    <source>
        <strain evidence="6">R3-111a-1</strain>
    </source>
</reference>
<dbReference type="STRING" id="644352.J3PBY1"/>
<dbReference type="VEuPathDB" id="FungiDB:GGTG_11005"/>
<organism evidence="5">
    <name type="scientific">Gaeumannomyces tritici (strain R3-111a-1)</name>
    <name type="common">Wheat and barley take-all root rot fungus</name>
    <name type="synonym">Gaeumannomyces graminis var. tritici</name>
    <dbReference type="NCBI Taxonomy" id="644352"/>
    <lineage>
        <taxon>Eukaryota</taxon>
        <taxon>Fungi</taxon>
        <taxon>Dikarya</taxon>
        <taxon>Ascomycota</taxon>
        <taxon>Pezizomycotina</taxon>
        <taxon>Sordariomycetes</taxon>
        <taxon>Sordariomycetidae</taxon>
        <taxon>Magnaporthales</taxon>
        <taxon>Magnaporthaceae</taxon>
        <taxon>Gaeumannomyces</taxon>
    </lineage>
</organism>
<dbReference type="EC" id="3.1.1.-" evidence="3"/>
<dbReference type="PROSITE" id="PS00941">
    <property type="entry name" value="CARBOXYLESTERASE_B_2"/>
    <property type="match status" value="1"/>
</dbReference>
<dbReference type="InterPro" id="IPR019819">
    <property type="entry name" value="Carboxylesterase_B_CS"/>
</dbReference>